<dbReference type="CDD" id="cd07380">
    <property type="entry name" value="MPP_CWF19_N"/>
    <property type="match status" value="1"/>
</dbReference>
<name>A0A010RLC1_9PEZI</name>
<dbReference type="InterPro" id="IPR006768">
    <property type="entry name" value="Cwf19-like_C_dom-1"/>
</dbReference>
<sequence>MAAPKVIVLGSLNGSLTPAFTKLATLHAKNSFSFAIVTGNLFSSEDDATVDSLLNGKLKVPLPVYFTVGTAPLPPKIITKIEADEEICENLHFLGKRSITKTSEGVRIVALGGKLDKDVVGGQSKEQHLPFHTADDAKSLKGANKADILLTTVWPASVWTGSKVALTPENQAAIESTSEIAELCATLKPRYHFSSSPTELFYEREPFVHPLEEGAEDAAVTRFISMALYGNAVKAKALYAFTIALNETNVEKPANSTLTPFSQRKPKRRAQDEGSYSRFANGDDDGRHHRRGNKRRRQSPPPGPDRCFFCLSNPNLDTHMVCTIGEDSYLATAKGPLATSQTFEEHGINFPGHVIITPLAHTPTVHSSGVESYAPEEAEKTHKEMTRFREALQAMVSTKSNRKLGAITWEISRGRNIHAHWQFHPIPADFVYKGLAEAGFRVEAENLKYPEFESREISYEDQADFGDYFRIWIWADDGEDRIKGSSLVMKLDPNMRFDLQYPRKVVAKLLGLEKRFVWQDCTQTKEEEEKDVAALREAFKEWDFALQ</sequence>
<dbReference type="InterPro" id="IPR040194">
    <property type="entry name" value="Cwf19-like"/>
</dbReference>
<dbReference type="HOGENOM" id="CLU_019955_3_0_1"/>
<accession>A0A010RLC1</accession>
<feature type="domain" description="Cwf19-like C-terminal" evidence="3">
    <location>
        <begin position="303"/>
        <end position="430"/>
    </location>
</feature>
<evidence type="ECO:0000313" key="5">
    <source>
        <dbReference type="Proteomes" id="UP000020467"/>
    </source>
</evidence>
<dbReference type="Proteomes" id="UP000020467">
    <property type="component" value="Unassembled WGS sequence"/>
</dbReference>
<protein>
    <recommendedName>
        <fullName evidence="6">CwfJ domain-containing protein</fullName>
    </recommendedName>
</protein>
<dbReference type="GO" id="GO:0000398">
    <property type="term" value="P:mRNA splicing, via spliceosome"/>
    <property type="evidence" value="ECO:0007669"/>
    <property type="project" value="TreeGrafter"/>
</dbReference>
<feature type="region of interest" description="Disordered" evidence="1">
    <location>
        <begin position="253"/>
        <end position="306"/>
    </location>
</feature>
<dbReference type="eggNOG" id="KOG2476">
    <property type="taxonomic scope" value="Eukaryota"/>
</dbReference>
<evidence type="ECO:0008006" key="6">
    <source>
        <dbReference type="Google" id="ProtNLM"/>
    </source>
</evidence>
<evidence type="ECO:0000313" key="4">
    <source>
        <dbReference type="EMBL" id="EXF81241.1"/>
    </source>
</evidence>
<keyword evidence="5" id="KW-1185">Reference proteome</keyword>
<feature type="domain" description="Cwf19-like protein C-terminal" evidence="2">
    <location>
        <begin position="468"/>
        <end position="544"/>
    </location>
</feature>
<feature type="compositionally biased region" description="Basic residues" evidence="1">
    <location>
        <begin position="288"/>
        <end position="298"/>
    </location>
</feature>
<dbReference type="GO" id="GO:0071014">
    <property type="term" value="C:post-mRNA release spliceosomal complex"/>
    <property type="evidence" value="ECO:0007669"/>
    <property type="project" value="TreeGrafter"/>
</dbReference>
<dbReference type="InterPro" id="IPR006767">
    <property type="entry name" value="Cwf19-like_C_dom-2"/>
</dbReference>
<dbReference type="GO" id="GO:0061632">
    <property type="term" value="F:RNA lariat debranching enzyme activator activity"/>
    <property type="evidence" value="ECO:0007669"/>
    <property type="project" value="TreeGrafter"/>
</dbReference>
<dbReference type="AlphaFoldDB" id="A0A010RLC1"/>
<dbReference type="PANTHER" id="PTHR12072:SF4">
    <property type="entry name" value="CWF19-LIKE PROTEIN 1"/>
    <property type="match status" value="1"/>
</dbReference>
<dbReference type="STRING" id="1445577.A0A010RLC1"/>
<dbReference type="PANTHER" id="PTHR12072">
    <property type="entry name" value="CWF19, CELL CYCLE CONTROL PROTEIN"/>
    <property type="match status" value="1"/>
</dbReference>
<organism evidence="4 5">
    <name type="scientific">Colletotrichum fioriniae PJ7</name>
    <dbReference type="NCBI Taxonomy" id="1445577"/>
    <lineage>
        <taxon>Eukaryota</taxon>
        <taxon>Fungi</taxon>
        <taxon>Dikarya</taxon>
        <taxon>Ascomycota</taxon>
        <taxon>Pezizomycotina</taxon>
        <taxon>Sordariomycetes</taxon>
        <taxon>Hypocreomycetidae</taxon>
        <taxon>Glomerellales</taxon>
        <taxon>Glomerellaceae</taxon>
        <taxon>Colletotrichum</taxon>
        <taxon>Colletotrichum acutatum species complex</taxon>
    </lineage>
</organism>
<dbReference type="EMBL" id="JARH01000376">
    <property type="protein sequence ID" value="EXF81241.1"/>
    <property type="molecule type" value="Genomic_DNA"/>
</dbReference>
<gene>
    <name evidence="4" type="ORF">CFIO01_13391</name>
</gene>
<dbReference type="Pfam" id="PF04677">
    <property type="entry name" value="CwfJ_C_1"/>
    <property type="match status" value="1"/>
</dbReference>
<evidence type="ECO:0000256" key="1">
    <source>
        <dbReference type="SAM" id="MobiDB-lite"/>
    </source>
</evidence>
<evidence type="ECO:0000259" key="2">
    <source>
        <dbReference type="Pfam" id="PF04676"/>
    </source>
</evidence>
<reference evidence="4 5" key="1">
    <citation type="submission" date="2014-02" db="EMBL/GenBank/DDBJ databases">
        <title>The genome sequence of Colletotrichum fioriniae PJ7.</title>
        <authorList>
            <person name="Baroncelli R."/>
            <person name="Thon M.R."/>
        </authorList>
    </citation>
    <scope>NUCLEOTIDE SEQUENCE [LARGE SCALE GENOMIC DNA]</scope>
    <source>
        <strain evidence="4 5">PJ7</strain>
    </source>
</reference>
<proteinExistence type="predicted"/>
<evidence type="ECO:0000259" key="3">
    <source>
        <dbReference type="Pfam" id="PF04677"/>
    </source>
</evidence>
<dbReference type="Pfam" id="PF04676">
    <property type="entry name" value="CwfJ_C_2"/>
    <property type="match status" value="1"/>
</dbReference>
<dbReference type="OrthoDB" id="444325at2759"/>
<dbReference type="KEGG" id="cfj:CFIO01_13391"/>
<comment type="caution">
    <text evidence="4">The sequence shown here is derived from an EMBL/GenBank/DDBJ whole genome shotgun (WGS) entry which is preliminary data.</text>
</comment>